<feature type="transmembrane region" description="Helical" evidence="2">
    <location>
        <begin position="376"/>
        <end position="400"/>
    </location>
</feature>
<evidence type="ECO:0000313" key="3">
    <source>
        <dbReference type="EMBL" id="QDT66410.1"/>
    </source>
</evidence>
<keyword evidence="2" id="KW-1133">Transmembrane helix</keyword>
<dbReference type="KEGG" id="chya:V22_36770"/>
<name>A0A517TDF4_9PLAN</name>
<feature type="region of interest" description="Disordered" evidence="1">
    <location>
        <begin position="33"/>
        <end position="62"/>
    </location>
</feature>
<feature type="transmembrane region" description="Helical" evidence="2">
    <location>
        <begin position="449"/>
        <end position="470"/>
    </location>
</feature>
<feature type="transmembrane region" description="Helical" evidence="2">
    <location>
        <begin position="180"/>
        <end position="199"/>
    </location>
</feature>
<sequence length="562" mass="62129">MPFKVRCQSCEAVLSLPDAARGKVVSCPRCGEKTRAGGGKKKRPAQATAPRRRQADDYEDEPLHEEDFLTRVNVAAAERSVERICAKCGARVDEDDIECPKCGADPDSGGLGRTQRLRRDRGGYDPEKYYGTVFGDAWSFTMANFNLAMKTGIIYSIFGLVSLSCLLMILWLVVFPPKPFFAFFGAVATVIPIGWLWVLQCEITNRMMQPKTKLKLKKVRFDAFLSAASGLKLIAWSSLVALPAVLLEIGGGFLYRMDGQFLWLMMLGAGLLLHLLILMFVWGPGMAHQAMPISMPAWNPRKMMAMLSATAGPTCFCFIAILLGLLAFVVYAGVAGAVAYSPTSKFIGTMMHNKEIAIIAMNAQEGRQVEEPQPYAYWQIAVPAVLFVPGCFLFGIGTLYGMRASGYFAKHFKKQLDLDMSEKEVKYVPKPQKTDEELAKEEEMNFGKLGLIMGAMSFFGLIGGFIYSMISSDTDMVPGIGLGMAIAGGIMMLISWGATLTAAWQEGFGWWIFVFLIRAIGLIVFNVMHFEKGKYWLVLYGYGFFFMLIGYVIMIASALSEV</sequence>
<feature type="transmembrane region" description="Helical" evidence="2">
    <location>
        <begin position="304"/>
        <end position="334"/>
    </location>
</feature>
<evidence type="ECO:0000313" key="4">
    <source>
        <dbReference type="Proteomes" id="UP000319976"/>
    </source>
</evidence>
<feature type="transmembrane region" description="Helical" evidence="2">
    <location>
        <begin position="476"/>
        <end position="496"/>
    </location>
</feature>
<dbReference type="RefSeq" id="WP_145265474.1">
    <property type="nucleotide sequence ID" value="NZ_CP036316.1"/>
</dbReference>
<organism evidence="3 4">
    <name type="scientific">Calycomorphotria hydatis</name>
    <dbReference type="NCBI Taxonomy" id="2528027"/>
    <lineage>
        <taxon>Bacteria</taxon>
        <taxon>Pseudomonadati</taxon>
        <taxon>Planctomycetota</taxon>
        <taxon>Planctomycetia</taxon>
        <taxon>Planctomycetales</taxon>
        <taxon>Planctomycetaceae</taxon>
        <taxon>Calycomorphotria</taxon>
    </lineage>
</organism>
<evidence type="ECO:0000256" key="2">
    <source>
        <dbReference type="SAM" id="Phobius"/>
    </source>
</evidence>
<accession>A0A517TDF4</accession>
<keyword evidence="2" id="KW-0812">Transmembrane</keyword>
<dbReference type="AlphaFoldDB" id="A0A517TDF4"/>
<dbReference type="EMBL" id="CP036316">
    <property type="protein sequence ID" value="QDT66410.1"/>
    <property type="molecule type" value="Genomic_DNA"/>
</dbReference>
<protein>
    <recommendedName>
        <fullName evidence="5">Double zinc ribbon</fullName>
    </recommendedName>
</protein>
<feature type="transmembrane region" description="Helical" evidence="2">
    <location>
        <begin position="152"/>
        <end position="174"/>
    </location>
</feature>
<feature type="transmembrane region" description="Helical" evidence="2">
    <location>
        <begin position="261"/>
        <end position="283"/>
    </location>
</feature>
<feature type="transmembrane region" description="Helical" evidence="2">
    <location>
        <begin position="219"/>
        <end position="241"/>
    </location>
</feature>
<feature type="transmembrane region" description="Helical" evidence="2">
    <location>
        <begin position="508"/>
        <end position="529"/>
    </location>
</feature>
<dbReference type="OrthoDB" id="261253at2"/>
<gene>
    <name evidence="3" type="ORF">V22_36770</name>
</gene>
<proteinExistence type="predicted"/>
<keyword evidence="4" id="KW-1185">Reference proteome</keyword>
<keyword evidence="2" id="KW-0472">Membrane</keyword>
<feature type="transmembrane region" description="Helical" evidence="2">
    <location>
        <begin position="535"/>
        <end position="559"/>
    </location>
</feature>
<dbReference type="Proteomes" id="UP000319976">
    <property type="component" value="Chromosome"/>
</dbReference>
<evidence type="ECO:0000256" key="1">
    <source>
        <dbReference type="SAM" id="MobiDB-lite"/>
    </source>
</evidence>
<reference evidence="3 4" key="1">
    <citation type="submission" date="2019-02" db="EMBL/GenBank/DDBJ databases">
        <title>Deep-cultivation of Planctomycetes and their phenomic and genomic characterization uncovers novel biology.</title>
        <authorList>
            <person name="Wiegand S."/>
            <person name="Jogler M."/>
            <person name="Boedeker C."/>
            <person name="Pinto D."/>
            <person name="Vollmers J."/>
            <person name="Rivas-Marin E."/>
            <person name="Kohn T."/>
            <person name="Peeters S.H."/>
            <person name="Heuer A."/>
            <person name="Rast P."/>
            <person name="Oberbeckmann S."/>
            <person name="Bunk B."/>
            <person name="Jeske O."/>
            <person name="Meyerdierks A."/>
            <person name="Storesund J.E."/>
            <person name="Kallscheuer N."/>
            <person name="Luecker S."/>
            <person name="Lage O.M."/>
            <person name="Pohl T."/>
            <person name="Merkel B.J."/>
            <person name="Hornburger P."/>
            <person name="Mueller R.-W."/>
            <person name="Bruemmer F."/>
            <person name="Labrenz M."/>
            <person name="Spormann A.M."/>
            <person name="Op den Camp H."/>
            <person name="Overmann J."/>
            <person name="Amann R."/>
            <person name="Jetten M.S.M."/>
            <person name="Mascher T."/>
            <person name="Medema M.H."/>
            <person name="Devos D.P."/>
            <person name="Kaster A.-K."/>
            <person name="Ovreas L."/>
            <person name="Rohde M."/>
            <person name="Galperin M.Y."/>
            <person name="Jogler C."/>
        </authorList>
    </citation>
    <scope>NUCLEOTIDE SEQUENCE [LARGE SCALE GENOMIC DNA]</scope>
    <source>
        <strain evidence="3 4">V22</strain>
    </source>
</reference>
<evidence type="ECO:0008006" key="5">
    <source>
        <dbReference type="Google" id="ProtNLM"/>
    </source>
</evidence>